<evidence type="ECO:0000256" key="6">
    <source>
        <dbReference type="ARBA" id="ARBA00023242"/>
    </source>
</evidence>
<dbReference type="CDD" id="cd12148">
    <property type="entry name" value="fungal_TF_MHR"/>
    <property type="match status" value="1"/>
</dbReference>
<feature type="region of interest" description="Disordered" evidence="7">
    <location>
        <begin position="622"/>
        <end position="666"/>
    </location>
</feature>
<dbReference type="Pfam" id="PF04082">
    <property type="entry name" value="Fungal_trans"/>
    <property type="match status" value="1"/>
</dbReference>
<dbReference type="PANTHER" id="PTHR31001">
    <property type="entry name" value="UNCHARACTERIZED TRANSCRIPTIONAL REGULATORY PROTEIN"/>
    <property type="match status" value="1"/>
</dbReference>
<dbReference type="GO" id="GO:0003677">
    <property type="term" value="F:DNA binding"/>
    <property type="evidence" value="ECO:0007669"/>
    <property type="project" value="UniProtKB-KW"/>
</dbReference>
<evidence type="ECO:0000256" key="7">
    <source>
        <dbReference type="SAM" id="MobiDB-lite"/>
    </source>
</evidence>
<keyword evidence="5" id="KW-0804">Transcription</keyword>
<dbReference type="SMART" id="SM00066">
    <property type="entry name" value="GAL4"/>
    <property type="match status" value="1"/>
</dbReference>
<dbReference type="OrthoDB" id="4934715at2759"/>
<evidence type="ECO:0000313" key="10">
    <source>
        <dbReference type="Proteomes" id="UP000054771"/>
    </source>
</evidence>
<protein>
    <recommendedName>
        <fullName evidence="8">Zn(2)-C6 fungal-type domain-containing protein</fullName>
    </recommendedName>
</protein>
<evidence type="ECO:0000259" key="8">
    <source>
        <dbReference type="PROSITE" id="PS50048"/>
    </source>
</evidence>
<evidence type="ECO:0000256" key="5">
    <source>
        <dbReference type="ARBA" id="ARBA00023163"/>
    </source>
</evidence>
<dbReference type="InterPro" id="IPR050613">
    <property type="entry name" value="Sec_Metabolite_Reg"/>
</dbReference>
<dbReference type="PROSITE" id="PS50048">
    <property type="entry name" value="ZN2_CY6_FUNGAL_2"/>
    <property type="match status" value="1"/>
</dbReference>
<dbReference type="SMART" id="SM00906">
    <property type="entry name" value="Fungal_trans"/>
    <property type="match status" value="1"/>
</dbReference>
<proteinExistence type="predicted"/>
<dbReference type="OMA" id="QESQCDT"/>
<evidence type="ECO:0000256" key="2">
    <source>
        <dbReference type="ARBA" id="ARBA00022723"/>
    </source>
</evidence>
<organism evidence="9 10">
    <name type="scientific">Aspergillus calidoustus</name>
    <dbReference type="NCBI Taxonomy" id="454130"/>
    <lineage>
        <taxon>Eukaryota</taxon>
        <taxon>Fungi</taxon>
        <taxon>Dikarya</taxon>
        <taxon>Ascomycota</taxon>
        <taxon>Pezizomycotina</taxon>
        <taxon>Eurotiomycetes</taxon>
        <taxon>Eurotiomycetidae</taxon>
        <taxon>Eurotiales</taxon>
        <taxon>Aspergillaceae</taxon>
        <taxon>Aspergillus</taxon>
        <taxon>Aspergillus subgen. Nidulantes</taxon>
    </lineage>
</organism>
<keyword evidence="2" id="KW-0479">Metal-binding</keyword>
<accession>A0A0U5H0A2</accession>
<dbReference type="Gene3D" id="4.10.240.10">
    <property type="entry name" value="Zn(2)-C6 fungal-type DNA-binding domain"/>
    <property type="match status" value="1"/>
</dbReference>
<dbReference type="STRING" id="454130.A0A0U5H0A2"/>
<dbReference type="InterPro" id="IPR007219">
    <property type="entry name" value="XnlR_reg_dom"/>
</dbReference>
<dbReference type="GO" id="GO:0000981">
    <property type="term" value="F:DNA-binding transcription factor activity, RNA polymerase II-specific"/>
    <property type="evidence" value="ECO:0007669"/>
    <property type="project" value="InterPro"/>
</dbReference>
<dbReference type="GO" id="GO:0005634">
    <property type="term" value="C:nucleus"/>
    <property type="evidence" value="ECO:0007669"/>
    <property type="project" value="UniProtKB-SubCell"/>
</dbReference>
<keyword evidence="4" id="KW-0238">DNA-binding</keyword>
<reference evidence="10" key="1">
    <citation type="journal article" date="2016" name="Genome Announc.">
        <title>Draft genome sequences of fungus Aspergillus calidoustus.</title>
        <authorList>
            <person name="Horn F."/>
            <person name="Linde J."/>
            <person name="Mattern D.J."/>
            <person name="Walther G."/>
            <person name="Guthke R."/>
            <person name="Scherlach K."/>
            <person name="Martin K."/>
            <person name="Brakhage A.A."/>
            <person name="Petzke L."/>
            <person name="Valiante V."/>
        </authorList>
    </citation>
    <scope>NUCLEOTIDE SEQUENCE [LARGE SCALE GENOMIC DNA]</scope>
    <source>
        <strain evidence="10">SF006504</strain>
    </source>
</reference>
<evidence type="ECO:0000256" key="1">
    <source>
        <dbReference type="ARBA" id="ARBA00004123"/>
    </source>
</evidence>
<keyword evidence="3" id="KW-0805">Transcription regulation</keyword>
<gene>
    <name evidence="9" type="ORF">ASPCAL10287</name>
</gene>
<dbReference type="GO" id="GO:0006351">
    <property type="term" value="P:DNA-templated transcription"/>
    <property type="evidence" value="ECO:0007669"/>
    <property type="project" value="InterPro"/>
</dbReference>
<feature type="compositionally biased region" description="Basic and acidic residues" evidence="7">
    <location>
        <begin position="630"/>
        <end position="642"/>
    </location>
</feature>
<dbReference type="PROSITE" id="PS00463">
    <property type="entry name" value="ZN2_CY6_FUNGAL_1"/>
    <property type="match status" value="1"/>
</dbReference>
<dbReference type="PANTHER" id="PTHR31001:SF49">
    <property type="entry name" value="ZN(II)2CYS6 TRANSCRIPTION FACTOR (EUROFUNG)"/>
    <property type="match status" value="1"/>
</dbReference>
<evidence type="ECO:0000256" key="4">
    <source>
        <dbReference type="ARBA" id="ARBA00023125"/>
    </source>
</evidence>
<sequence length="722" mass="81168">MDSATTSSPATAFQLALTPMDQARAPSRSILSCTFCRQKKLRCDRLRPCNSCIKRGLQCVYVNPTPAPRNGPARSTKHLQQRIRQLEELVDVQRKIESTPTKLGFESESQHGSFDDAIVSSLGKIHVGEAGMSYVSGAHWAALQDSIADLKECLEADYSVNQPSQNFHGPALLIGMCPPSDKDEILELIPPKNVTDRLVSRFFNSMEPGVVVLHAPTFQAEYNRFWDNQHDASLTWLSLLFSIMSLAIFVNCRAEGEPASPIPNPEEMADEFRLQAAYCLIRDKYTKPSKYTIEALLLYGQTEYFRSPDSQYELWVLFGVVMRLAMRVGLHRDGSRYPGISCFEAEMRRRIWALMSQLESLFSFQMGLPRMIHKGLSDTQLPRNLLDNDFDEQSTTLPAARPETDFTAVSYLIAKGRIADVFGLITDHVNSTLPGSYQYTVQLDRLLNEAYAAAPSNLQFRGVGQSVTELPVVIIGRYNLDILYQKARCVLHRNYLYDGRSDPRYANSRRICIDSAIKLLRHHATIDAQVQPGGVLYSGRWYLSSLTTHNFVLAAMLLCLELHYISEGCGQIVDGDVYSKEELFSTLQTSRQVWSKYKENSIEALQAWRAITVMLEKLDGSTATTTPITDSHDTSSEDKHSADVGTQFTSPQTGAESSLYSPAPANQPNFENSMASMMCVPDDFMMDNNIWDFSHNIDWVQWDATMQNFDMTGNRAGMRANQ</sequence>
<name>A0A0U5H0A2_ASPCI</name>
<feature type="domain" description="Zn(2)-C6 fungal-type" evidence="8">
    <location>
        <begin position="32"/>
        <end position="61"/>
    </location>
</feature>
<dbReference type="CDD" id="cd00067">
    <property type="entry name" value="GAL4"/>
    <property type="match status" value="1"/>
</dbReference>
<keyword evidence="6" id="KW-0539">Nucleus</keyword>
<feature type="compositionally biased region" description="Polar residues" evidence="7">
    <location>
        <begin position="644"/>
        <end position="666"/>
    </location>
</feature>
<dbReference type="InterPro" id="IPR036864">
    <property type="entry name" value="Zn2-C6_fun-type_DNA-bd_sf"/>
</dbReference>
<dbReference type="AlphaFoldDB" id="A0A0U5H0A2"/>
<dbReference type="Pfam" id="PF00172">
    <property type="entry name" value="Zn_clus"/>
    <property type="match status" value="1"/>
</dbReference>
<dbReference type="EMBL" id="CDMC01000009">
    <property type="protein sequence ID" value="CEL07124.1"/>
    <property type="molecule type" value="Genomic_DNA"/>
</dbReference>
<keyword evidence="10" id="KW-1185">Reference proteome</keyword>
<dbReference type="InterPro" id="IPR001138">
    <property type="entry name" value="Zn2Cys6_DnaBD"/>
</dbReference>
<comment type="subcellular location">
    <subcellularLocation>
        <location evidence="1">Nucleus</location>
    </subcellularLocation>
</comment>
<evidence type="ECO:0000256" key="3">
    <source>
        <dbReference type="ARBA" id="ARBA00023015"/>
    </source>
</evidence>
<dbReference type="SUPFAM" id="SSF57701">
    <property type="entry name" value="Zn2/Cys6 DNA-binding domain"/>
    <property type="match status" value="1"/>
</dbReference>
<dbReference type="GO" id="GO:0008270">
    <property type="term" value="F:zinc ion binding"/>
    <property type="evidence" value="ECO:0007669"/>
    <property type="project" value="InterPro"/>
</dbReference>
<dbReference type="Proteomes" id="UP000054771">
    <property type="component" value="Unassembled WGS sequence"/>
</dbReference>
<evidence type="ECO:0000313" key="9">
    <source>
        <dbReference type="EMBL" id="CEL07124.1"/>
    </source>
</evidence>